<keyword evidence="3" id="KW-1185">Reference proteome</keyword>
<protein>
    <submittedName>
        <fullName evidence="2">Uncharacterized protein</fullName>
    </submittedName>
</protein>
<dbReference type="AlphaFoldDB" id="A0A9J6DGN2"/>
<evidence type="ECO:0000313" key="3">
    <source>
        <dbReference type="Proteomes" id="UP000821866"/>
    </source>
</evidence>
<reference evidence="2" key="1">
    <citation type="journal article" date="2020" name="Cell">
        <title>Large-Scale Comparative Analyses of Tick Genomes Elucidate Their Genetic Diversity and Vector Capacities.</title>
        <authorList>
            <consortium name="Tick Genome and Microbiome Consortium (TIGMIC)"/>
            <person name="Jia N."/>
            <person name="Wang J."/>
            <person name="Shi W."/>
            <person name="Du L."/>
            <person name="Sun Y."/>
            <person name="Zhan W."/>
            <person name="Jiang J.F."/>
            <person name="Wang Q."/>
            <person name="Zhang B."/>
            <person name="Ji P."/>
            <person name="Bell-Sakyi L."/>
            <person name="Cui X.M."/>
            <person name="Yuan T.T."/>
            <person name="Jiang B.G."/>
            <person name="Yang W.F."/>
            <person name="Lam T.T."/>
            <person name="Chang Q.C."/>
            <person name="Ding S.J."/>
            <person name="Wang X.J."/>
            <person name="Zhu J.G."/>
            <person name="Ruan X.D."/>
            <person name="Zhao L."/>
            <person name="Wei J.T."/>
            <person name="Ye R.Z."/>
            <person name="Que T.C."/>
            <person name="Du C.H."/>
            <person name="Zhou Y.H."/>
            <person name="Cheng J.X."/>
            <person name="Dai P.F."/>
            <person name="Guo W.B."/>
            <person name="Han X.H."/>
            <person name="Huang E.J."/>
            <person name="Li L.F."/>
            <person name="Wei W."/>
            <person name="Gao Y.C."/>
            <person name="Liu J.Z."/>
            <person name="Shao H.Z."/>
            <person name="Wang X."/>
            <person name="Wang C.C."/>
            <person name="Yang T.C."/>
            <person name="Huo Q.B."/>
            <person name="Li W."/>
            <person name="Chen H.Y."/>
            <person name="Chen S.E."/>
            <person name="Zhou L.G."/>
            <person name="Ni X.B."/>
            <person name="Tian J.H."/>
            <person name="Sheng Y."/>
            <person name="Liu T."/>
            <person name="Pan Y.S."/>
            <person name="Xia L.Y."/>
            <person name="Li J."/>
            <person name="Zhao F."/>
            <person name="Cao W.C."/>
        </authorList>
    </citation>
    <scope>NUCLEOTIDE SEQUENCE</scope>
    <source>
        <strain evidence="2">Rmic-2018</strain>
    </source>
</reference>
<comment type="caution">
    <text evidence="2">The sequence shown here is derived from an EMBL/GenBank/DDBJ whole genome shotgun (WGS) entry which is preliminary data.</text>
</comment>
<proteinExistence type="predicted"/>
<dbReference type="EMBL" id="JABSTU010000009">
    <property type="protein sequence ID" value="KAH8021048.1"/>
    <property type="molecule type" value="Genomic_DNA"/>
</dbReference>
<reference evidence="2" key="2">
    <citation type="submission" date="2021-09" db="EMBL/GenBank/DDBJ databases">
        <authorList>
            <person name="Jia N."/>
            <person name="Wang J."/>
            <person name="Shi W."/>
            <person name="Du L."/>
            <person name="Sun Y."/>
            <person name="Zhan W."/>
            <person name="Jiang J."/>
            <person name="Wang Q."/>
            <person name="Zhang B."/>
            <person name="Ji P."/>
            <person name="Sakyi L.B."/>
            <person name="Cui X."/>
            <person name="Yuan T."/>
            <person name="Jiang B."/>
            <person name="Yang W."/>
            <person name="Lam T.T.-Y."/>
            <person name="Chang Q."/>
            <person name="Ding S."/>
            <person name="Wang X."/>
            <person name="Zhu J."/>
            <person name="Ruan X."/>
            <person name="Zhao L."/>
            <person name="Wei J."/>
            <person name="Que T."/>
            <person name="Du C."/>
            <person name="Cheng J."/>
            <person name="Dai P."/>
            <person name="Han X."/>
            <person name="Huang E."/>
            <person name="Gao Y."/>
            <person name="Liu J."/>
            <person name="Shao H."/>
            <person name="Ye R."/>
            <person name="Li L."/>
            <person name="Wei W."/>
            <person name="Wang X."/>
            <person name="Wang C."/>
            <person name="Huo Q."/>
            <person name="Li W."/>
            <person name="Guo W."/>
            <person name="Chen H."/>
            <person name="Chen S."/>
            <person name="Zhou L."/>
            <person name="Zhou L."/>
            <person name="Ni X."/>
            <person name="Tian J."/>
            <person name="Zhou Y."/>
            <person name="Sheng Y."/>
            <person name="Liu T."/>
            <person name="Pan Y."/>
            <person name="Xia L."/>
            <person name="Li J."/>
            <person name="Zhao F."/>
            <person name="Cao W."/>
        </authorList>
    </citation>
    <scope>NUCLEOTIDE SEQUENCE</scope>
    <source>
        <strain evidence="2">Rmic-2018</strain>
        <tissue evidence="2">Larvae</tissue>
    </source>
</reference>
<name>A0A9J6DGN2_RHIMP</name>
<organism evidence="2 3">
    <name type="scientific">Rhipicephalus microplus</name>
    <name type="common">Cattle tick</name>
    <name type="synonym">Boophilus microplus</name>
    <dbReference type="NCBI Taxonomy" id="6941"/>
    <lineage>
        <taxon>Eukaryota</taxon>
        <taxon>Metazoa</taxon>
        <taxon>Ecdysozoa</taxon>
        <taxon>Arthropoda</taxon>
        <taxon>Chelicerata</taxon>
        <taxon>Arachnida</taxon>
        <taxon>Acari</taxon>
        <taxon>Parasitiformes</taxon>
        <taxon>Ixodida</taxon>
        <taxon>Ixodoidea</taxon>
        <taxon>Ixodidae</taxon>
        <taxon>Rhipicephalinae</taxon>
        <taxon>Rhipicephalus</taxon>
        <taxon>Boophilus</taxon>
    </lineage>
</organism>
<evidence type="ECO:0000256" key="1">
    <source>
        <dbReference type="SAM" id="MobiDB-lite"/>
    </source>
</evidence>
<feature type="region of interest" description="Disordered" evidence="1">
    <location>
        <begin position="114"/>
        <end position="197"/>
    </location>
</feature>
<dbReference type="Proteomes" id="UP000821866">
    <property type="component" value="Chromosome 7"/>
</dbReference>
<evidence type="ECO:0000313" key="2">
    <source>
        <dbReference type="EMBL" id="KAH8021048.1"/>
    </source>
</evidence>
<feature type="compositionally biased region" description="Polar residues" evidence="1">
    <location>
        <begin position="158"/>
        <end position="170"/>
    </location>
</feature>
<gene>
    <name evidence="2" type="ORF">HPB51_012197</name>
</gene>
<sequence length="217" mass="24463">MVPKLTVRPSVLRTTSAVTPDSRKWRDGTERRRFTVTATDGTSQDVQAWQGPPLPQHGFGTDEHVSKPGSTRDFYIREPTLVLEAMRKPEDMSNENKAASLQYQHDIIYGRTQQHDAPEPNMNTMNPARPPRPQPPKRQDHVMTYAKAARGQRKQGKSAGTSTSQQQARQEFQEGPQEKSNHAVNIRESTSPSRPTLCAIGHQTRAFKQFSNNFKMG</sequence>
<accession>A0A9J6DGN2</accession>